<protein>
    <recommendedName>
        <fullName evidence="3 18">Cytochrome b</fullName>
    </recommendedName>
</protein>
<feature type="transmembrane region" description="Helical" evidence="18">
    <location>
        <begin position="29"/>
        <end position="52"/>
    </location>
</feature>
<feature type="binding site" description="axial binding residue" evidence="17">
    <location>
        <position position="183"/>
    </location>
    <ligand>
        <name>heme b</name>
        <dbReference type="ChEBI" id="CHEBI:60344"/>
        <label>b562</label>
    </ligand>
    <ligandPart>
        <name>Fe</name>
        <dbReference type="ChEBI" id="CHEBI:18248"/>
    </ligandPart>
</feature>
<evidence type="ECO:0000259" key="19">
    <source>
        <dbReference type="PROSITE" id="PS51002"/>
    </source>
</evidence>
<dbReference type="Pfam" id="PF00033">
    <property type="entry name" value="Cytochrome_B"/>
    <property type="match status" value="1"/>
</dbReference>
<evidence type="ECO:0000256" key="8">
    <source>
        <dbReference type="ARBA" id="ARBA00022723"/>
    </source>
</evidence>
<dbReference type="PROSITE" id="PS51003">
    <property type="entry name" value="CYTB_CTER"/>
    <property type="match status" value="1"/>
</dbReference>
<evidence type="ECO:0000256" key="6">
    <source>
        <dbReference type="ARBA" id="ARBA00022660"/>
    </source>
</evidence>
<feature type="transmembrane region" description="Helical" evidence="18">
    <location>
        <begin position="320"/>
        <end position="339"/>
    </location>
</feature>
<accession>A0A886RK45</accession>
<evidence type="ECO:0000256" key="7">
    <source>
        <dbReference type="ARBA" id="ARBA00022692"/>
    </source>
</evidence>
<dbReference type="CDD" id="cd00290">
    <property type="entry name" value="cytochrome_b_C"/>
    <property type="match status" value="1"/>
</dbReference>
<feature type="binding site" evidence="16">
    <location>
        <position position="202"/>
    </location>
    <ligand>
        <name>a ubiquinone</name>
        <dbReference type="ChEBI" id="CHEBI:16389"/>
    </ligand>
</feature>
<gene>
    <name evidence="21" type="primary">CYTB</name>
</gene>
<evidence type="ECO:0000256" key="17">
    <source>
        <dbReference type="PIRSR" id="PIRSR038885-2"/>
    </source>
</evidence>
<feature type="domain" description="Cytochrome b/b6 C-terminal region profile" evidence="20">
    <location>
        <begin position="211"/>
        <end position="379"/>
    </location>
</feature>
<feature type="transmembrane region" description="Helical" evidence="18">
    <location>
        <begin position="111"/>
        <end position="134"/>
    </location>
</feature>
<evidence type="ECO:0000256" key="10">
    <source>
        <dbReference type="ARBA" id="ARBA00022982"/>
    </source>
</evidence>
<evidence type="ECO:0000256" key="2">
    <source>
        <dbReference type="ARBA" id="ARBA00004448"/>
    </source>
</evidence>
<evidence type="ECO:0000256" key="18">
    <source>
        <dbReference type="RuleBase" id="RU362117"/>
    </source>
</evidence>
<evidence type="ECO:0000256" key="5">
    <source>
        <dbReference type="ARBA" id="ARBA00022617"/>
    </source>
</evidence>
<feature type="binding site" description="axial binding residue" evidence="17">
    <location>
        <position position="197"/>
    </location>
    <ligand>
        <name>heme b</name>
        <dbReference type="ChEBI" id="CHEBI:60344"/>
        <label>b566</label>
    </ligand>
    <ligandPart>
        <name>Fe</name>
        <dbReference type="ChEBI" id="CHEBI:18248"/>
    </ligandPart>
</feature>
<dbReference type="PROSITE" id="PS51002">
    <property type="entry name" value="CYTB_NTER"/>
    <property type="match status" value="1"/>
</dbReference>
<evidence type="ECO:0000256" key="11">
    <source>
        <dbReference type="ARBA" id="ARBA00022989"/>
    </source>
</evidence>
<dbReference type="GO" id="GO:0046872">
    <property type="term" value="F:metal ion binding"/>
    <property type="evidence" value="ECO:0007669"/>
    <property type="project" value="UniProtKB-UniRule"/>
</dbReference>
<keyword evidence="15 18" id="KW-0472">Membrane</keyword>
<evidence type="ECO:0000256" key="12">
    <source>
        <dbReference type="ARBA" id="ARBA00023004"/>
    </source>
</evidence>
<evidence type="ECO:0000256" key="9">
    <source>
        <dbReference type="ARBA" id="ARBA00022792"/>
    </source>
</evidence>
<keyword evidence="10 18" id="KW-0249">Electron transport</keyword>
<keyword evidence="12 17" id="KW-0408">Iron</keyword>
<organism evidence="21">
    <name type="scientific">Opisthoteuthis sp. JN-2021</name>
    <dbReference type="NCBI Taxonomy" id="2803192"/>
    <lineage>
        <taxon>Eukaryota</taxon>
        <taxon>Metazoa</taxon>
        <taxon>Spiralia</taxon>
        <taxon>Lophotrochozoa</taxon>
        <taxon>Mollusca</taxon>
        <taxon>Cephalopoda</taxon>
        <taxon>Coleoidea</taxon>
        <taxon>Octopodiformes</taxon>
        <taxon>Octopoda</taxon>
        <taxon>Cirrata</taxon>
        <taxon>Opisthoteuthidae</taxon>
        <taxon>Opisthoteuthis</taxon>
    </lineage>
</organism>
<dbReference type="InterPro" id="IPR005797">
    <property type="entry name" value="Cyt_b/b6_N"/>
</dbReference>
<dbReference type="CDD" id="cd00284">
    <property type="entry name" value="Cytochrome_b_N"/>
    <property type="match status" value="1"/>
</dbReference>
<evidence type="ECO:0000256" key="3">
    <source>
        <dbReference type="ARBA" id="ARBA00013531"/>
    </source>
</evidence>
<keyword evidence="14 18" id="KW-0496">Mitochondrion</keyword>
<feature type="domain" description="Cytochrome b/b6 N-terminal region profile" evidence="19">
    <location>
        <begin position="1"/>
        <end position="210"/>
    </location>
</feature>
<comment type="cofactor">
    <cofactor evidence="18">
        <name>heme b</name>
        <dbReference type="ChEBI" id="CHEBI:60344"/>
    </cofactor>
    <text evidence="18">Binds 2 heme groups non-covalently.</text>
</comment>
<keyword evidence="9" id="KW-0999">Mitochondrion inner membrane</keyword>
<feature type="transmembrane region" description="Helical" evidence="18">
    <location>
        <begin position="177"/>
        <end position="201"/>
    </location>
</feature>
<dbReference type="InterPro" id="IPR030689">
    <property type="entry name" value="Cytochrome_b"/>
</dbReference>
<comment type="cofactor">
    <cofactor evidence="17">
        <name>heme</name>
        <dbReference type="ChEBI" id="CHEBI:30413"/>
    </cofactor>
    <text evidence="17">Binds 2 heme groups non-covalently.</text>
</comment>
<keyword evidence="13" id="KW-0830">Ubiquinone</keyword>
<dbReference type="Pfam" id="PF00032">
    <property type="entry name" value="Cytochrom_B_C"/>
    <property type="match status" value="1"/>
</dbReference>
<keyword evidence="8 17" id="KW-0479">Metal-binding</keyword>
<evidence type="ECO:0000259" key="20">
    <source>
        <dbReference type="PROSITE" id="PS51003"/>
    </source>
</evidence>
<dbReference type="PANTHER" id="PTHR19271:SF16">
    <property type="entry name" value="CYTOCHROME B"/>
    <property type="match status" value="1"/>
</dbReference>
<name>A0A886RK45_9MOLL</name>
<dbReference type="InterPro" id="IPR005798">
    <property type="entry name" value="Cyt_b/b6_C"/>
</dbReference>
<keyword evidence="11 18" id="KW-1133">Transmembrane helix</keyword>
<proteinExistence type="inferred from homology"/>
<evidence type="ECO:0000313" key="21">
    <source>
        <dbReference type="EMBL" id="QQV69868.1"/>
    </source>
</evidence>
<dbReference type="GO" id="GO:0016491">
    <property type="term" value="F:oxidoreductase activity"/>
    <property type="evidence" value="ECO:0007669"/>
    <property type="project" value="UniProtKB-UniRule"/>
</dbReference>
<evidence type="ECO:0000256" key="4">
    <source>
        <dbReference type="ARBA" id="ARBA00022448"/>
    </source>
</evidence>
<feature type="transmembrane region" description="Helical" evidence="18">
    <location>
        <begin position="79"/>
        <end position="99"/>
    </location>
</feature>
<comment type="similarity">
    <text evidence="18">Belongs to the cytochrome b family.</text>
</comment>
<dbReference type="InterPro" id="IPR048260">
    <property type="entry name" value="Cytochrome_b_C_euk/bac"/>
</dbReference>
<dbReference type="SUPFAM" id="SSF81342">
    <property type="entry name" value="Transmembrane di-heme cytochromes"/>
    <property type="match status" value="1"/>
</dbReference>
<geneLocation type="mitochondrion" evidence="21"/>
<evidence type="ECO:0000256" key="13">
    <source>
        <dbReference type="ARBA" id="ARBA00023075"/>
    </source>
</evidence>
<sequence length="379" mass="43808">MLSSLRKKHPVLKILNSALVDLPTPVNLLIWWNFGSLLGLCLIIQILSGLFLSMHYSSSIEMAFDSVVHITRDVNYGWVLHYIHMNGASFFFICLYIHIGRGLYYNLYMQIITWNVGVMLFMLVMMTAFVGYVLPWGQMSFWGATVITNLLSVMPYIGEMLVYWVWGGYSVDGATLNRFFCFHFLFPFIIIGMVLLHFLFLHESGSSNPLGVSSNMDKVPFHQYHTYKDVLGFLIMLFILIELVMLFPNFLGDAENFIPANPLVTPEHIKPEWYFLFAYAILRSVPSKMGGVISLLMSLLILFFCPLLHMKNSVSISYNIMSQFFFWVLIMSFIMLTWIGGCPVEYPYEMIGQIFSVGYFMCFLIRPILDGIWLNIFEY</sequence>
<evidence type="ECO:0000256" key="1">
    <source>
        <dbReference type="ARBA" id="ARBA00002566"/>
    </source>
</evidence>
<dbReference type="InterPro" id="IPR036150">
    <property type="entry name" value="Cyt_b/b6_C_sf"/>
</dbReference>
<comment type="function">
    <text evidence="1 18">Component of the ubiquinol-cytochrome c reductase complex (complex III or cytochrome b-c1 complex) that is part of the mitochondrial respiratory chain. The b-c1 complex mediates electron transfer from ubiquinol to cytochrome c. Contributes to the generation of a proton gradient across the mitochondrial membrane that is then used for ATP synthesis.</text>
</comment>
<keyword evidence="6 18" id="KW-0679">Respiratory chain</keyword>
<reference evidence="21" key="1">
    <citation type="submission" date="2020-12" db="EMBL/GenBank/DDBJ databases">
        <title>The complete mitochondrial genome of the genus Opisthoteuthis (Octopoda: Opisthoteuthidae) from deep-sea Bin Zhai Jieying Na Zhilei Sun Xilin Zhang Libo Wang.</title>
        <authorList>
            <person name="Zhai B."/>
            <person name="Na J."/>
            <person name="Sun Z."/>
            <person name="Zhang X."/>
            <person name="Wang L."/>
        </authorList>
    </citation>
    <scope>NUCLEOTIDE SEQUENCE</scope>
</reference>
<feature type="transmembrane region" description="Helical" evidence="18">
    <location>
        <begin position="289"/>
        <end position="308"/>
    </location>
</feature>
<feature type="transmembrane region" description="Helical" evidence="18">
    <location>
        <begin position="230"/>
        <end position="251"/>
    </location>
</feature>
<dbReference type="GO" id="GO:0005743">
    <property type="term" value="C:mitochondrial inner membrane"/>
    <property type="evidence" value="ECO:0007669"/>
    <property type="project" value="UniProtKB-SubCell"/>
</dbReference>
<dbReference type="InterPro" id="IPR027387">
    <property type="entry name" value="Cytb/b6-like_sf"/>
</dbReference>
<comment type="subcellular location">
    <subcellularLocation>
        <location evidence="2">Mitochondrion inner membrane</location>
        <topology evidence="2">Multi-pass membrane protein</topology>
    </subcellularLocation>
</comment>
<dbReference type="GO" id="GO:0008121">
    <property type="term" value="F:quinol-cytochrome-c reductase activity"/>
    <property type="evidence" value="ECO:0007669"/>
    <property type="project" value="InterPro"/>
</dbReference>
<dbReference type="EMBL" id="MW354513">
    <property type="protein sequence ID" value="QQV69868.1"/>
    <property type="molecule type" value="Genomic_DNA"/>
</dbReference>
<dbReference type="Gene3D" id="1.20.810.10">
    <property type="entry name" value="Cytochrome Bc1 Complex, Chain C"/>
    <property type="match status" value="1"/>
</dbReference>
<dbReference type="InterPro" id="IPR016174">
    <property type="entry name" value="Di-haem_cyt_TM"/>
</dbReference>
<dbReference type="GO" id="GO:0006122">
    <property type="term" value="P:mitochondrial electron transport, ubiquinol to cytochrome c"/>
    <property type="evidence" value="ECO:0007669"/>
    <property type="project" value="TreeGrafter"/>
</dbReference>
<dbReference type="InterPro" id="IPR048259">
    <property type="entry name" value="Cytochrome_b_N_euk/bac"/>
</dbReference>
<keyword evidence="4 18" id="KW-0813">Transport</keyword>
<dbReference type="PIRSF" id="PIRSF038885">
    <property type="entry name" value="COB"/>
    <property type="match status" value="1"/>
</dbReference>
<dbReference type="AlphaFoldDB" id="A0A886RK45"/>
<feature type="transmembrane region" description="Helical" evidence="18">
    <location>
        <begin position="141"/>
        <end position="165"/>
    </location>
</feature>
<dbReference type="PANTHER" id="PTHR19271">
    <property type="entry name" value="CYTOCHROME B"/>
    <property type="match status" value="1"/>
</dbReference>
<evidence type="ECO:0000256" key="16">
    <source>
        <dbReference type="PIRSR" id="PIRSR038885-1"/>
    </source>
</evidence>
<feature type="transmembrane region" description="Helical" evidence="18">
    <location>
        <begin position="351"/>
        <end position="369"/>
    </location>
</feature>
<feature type="binding site" description="axial binding residue" evidence="17">
    <location>
        <position position="84"/>
    </location>
    <ligand>
        <name>heme b</name>
        <dbReference type="ChEBI" id="CHEBI:60344"/>
        <label>b562</label>
    </ligand>
    <ligandPart>
        <name>Fe</name>
        <dbReference type="ChEBI" id="CHEBI:18248"/>
    </ligandPart>
</feature>
<evidence type="ECO:0000256" key="15">
    <source>
        <dbReference type="ARBA" id="ARBA00023136"/>
    </source>
</evidence>
<feature type="binding site" description="axial binding residue" evidence="17">
    <location>
        <position position="98"/>
    </location>
    <ligand>
        <name>heme b</name>
        <dbReference type="ChEBI" id="CHEBI:60344"/>
        <label>b566</label>
    </ligand>
    <ligandPart>
        <name>Fe</name>
        <dbReference type="ChEBI" id="CHEBI:18248"/>
    </ligandPart>
</feature>
<dbReference type="GO" id="GO:0045275">
    <property type="term" value="C:respiratory chain complex III"/>
    <property type="evidence" value="ECO:0007669"/>
    <property type="project" value="InterPro"/>
</dbReference>
<dbReference type="SUPFAM" id="SSF81648">
    <property type="entry name" value="a domain/subunit of cytochrome bc1 complex (Ubiquinol-cytochrome c reductase)"/>
    <property type="match status" value="1"/>
</dbReference>
<keyword evidence="5 17" id="KW-0349">Heme</keyword>
<keyword evidence="7 18" id="KW-0812">Transmembrane</keyword>
<evidence type="ECO:0000256" key="14">
    <source>
        <dbReference type="ARBA" id="ARBA00023128"/>
    </source>
</evidence>